<keyword evidence="3" id="KW-0808">Transferase</keyword>
<evidence type="ECO:0000256" key="8">
    <source>
        <dbReference type="ARBA" id="ARBA00048679"/>
    </source>
</evidence>
<keyword evidence="13" id="KW-1185">Reference proteome</keyword>
<dbReference type="EC" id="2.7.11.1" evidence="1"/>
<feature type="domain" description="Protein kinase" evidence="10">
    <location>
        <begin position="19"/>
        <end position="285"/>
    </location>
</feature>
<dbReference type="InterPro" id="IPR005543">
    <property type="entry name" value="PASTA_dom"/>
</dbReference>
<dbReference type="InterPro" id="IPR011009">
    <property type="entry name" value="Kinase-like_dom_sf"/>
</dbReference>
<dbReference type="Pfam" id="PF03793">
    <property type="entry name" value="PASTA"/>
    <property type="match status" value="4"/>
</dbReference>
<keyword evidence="5 12" id="KW-0418">Kinase</keyword>
<dbReference type="FunFam" id="3.30.200.20:FF:000035">
    <property type="entry name" value="Serine/threonine protein kinase Stk1"/>
    <property type="match status" value="1"/>
</dbReference>
<dbReference type="PANTHER" id="PTHR43289">
    <property type="entry name" value="MITOGEN-ACTIVATED PROTEIN KINASE KINASE KINASE 20-RELATED"/>
    <property type="match status" value="1"/>
</dbReference>
<keyword evidence="2" id="KW-0723">Serine/threonine-protein kinase</keyword>
<dbReference type="InterPro" id="IPR008271">
    <property type="entry name" value="Ser/Thr_kinase_AS"/>
</dbReference>
<evidence type="ECO:0000256" key="1">
    <source>
        <dbReference type="ARBA" id="ARBA00012513"/>
    </source>
</evidence>
<feature type="domain" description="PASTA" evidence="11">
    <location>
        <begin position="396"/>
        <end position="457"/>
    </location>
</feature>
<organism evidence="12 13">
    <name type="scientific">Propioniferax innocua</name>
    <dbReference type="NCBI Taxonomy" id="1753"/>
    <lineage>
        <taxon>Bacteria</taxon>
        <taxon>Bacillati</taxon>
        <taxon>Actinomycetota</taxon>
        <taxon>Actinomycetes</taxon>
        <taxon>Propionibacteriales</taxon>
        <taxon>Propionibacteriaceae</taxon>
        <taxon>Propioniferax</taxon>
    </lineage>
</organism>
<dbReference type="GO" id="GO:0045717">
    <property type="term" value="P:negative regulation of fatty acid biosynthetic process"/>
    <property type="evidence" value="ECO:0007669"/>
    <property type="project" value="UniProtKB-ARBA"/>
</dbReference>
<evidence type="ECO:0000256" key="5">
    <source>
        <dbReference type="ARBA" id="ARBA00022777"/>
    </source>
</evidence>
<accession>A0A542ZRH8</accession>
<sequence length="656" mass="71080">MTTTSVSDPLLETVLGGRYAITRRIARGGMATVYEATDRRLSRTVAVKVMHEGLGDDDDFAGRFDREARSAARLNHPNIVSVFDRGNDDGRPYIVMEYVPGITMRRVISRQAPIVPIRALSMIEDVLLALIAAHDSNLVHRDIKPENVLIDERGEVKVADFGLARAITTQSATATQGLLIGTVSYLPPELVTEGRATTRSDVYSTGVVLYELLTGVKPHTGDSPIQVAYAHVHNDIPAPSEKSSLSWRVSRDAIPPYVDALVRAATRRDPQERPADARELLRMVRRAKRSLAAGVMNDPGLTADFQRRFSTTPPLPATPVSPLSPEERTQFLDDEATHDGSTRIEPPVTPDVVEPADLAEPERPKRWRGVLATLLMLALLAGLGAGWWVTEGRWHDVPDMVSLTQPDATEAAEDAGLTITFSEAHHEDVPAGTIISTEPTAGERLLADQEVHAVVSIGPEMFGVPEVVGGNVDDARTAIEDANLRVGNITEQWDETSPMGTVLESSISPGQEVRRNTAIDLTVSKGPEPIQVPTTVGGVGTDAQTQLENLGFHVAVSQEHSTDVPEGQVIRQSPTDTTLHRGDTVEIVTSLGPEMVTMPNVTAKKVEEAEKTLTEAGFTIKKEKSESYLDLGFVARTDPVAGTKVPKGSEITIWLV</sequence>
<protein>
    <recommendedName>
        <fullName evidence="1">non-specific serine/threonine protein kinase</fullName>
        <ecNumber evidence="1">2.7.11.1</ecNumber>
    </recommendedName>
</protein>
<feature type="domain" description="PASTA" evidence="11">
    <location>
        <begin position="458"/>
        <end position="525"/>
    </location>
</feature>
<dbReference type="CDD" id="cd14014">
    <property type="entry name" value="STKc_PknB_like"/>
    <property type="match status" value="1"/>
</dbReference>
<name>A0A542ZRH8_9ACTN</name>
<dbReference type="Gene3D" id="3.30.200.20">
    <property type="entry name" value="Phosphorylase Kinase, domain 1"/>
    <property type="match status" value="1"/>
</dbReference>
<feature type="domain" description="PASTA" evidence="11">
    <location>
        <begin position="592"/>
        <end position="656"/>
    </location>
</feature>
<dbReference type="PROSITE" id="PS50011">
    <property type="entry name" value="PROTEIN_KINASE_DOM"/>
    <property type="match status" value="1"/>
</dbReference>
<evidence type="ECO:0000256" key="9">
    <source>
        <dbReference type="SAM" id="MobiDB-lite"/>
    </source>
</evidence>
<dbReference type="AlphaFoldDB" id="A0A542ZRH8"/>
<dbReference type="Gene3D" id="3.30.10.20">
    <property type="match status" value="4"/>
</dbReference>
<dbReference type="SMART" id="SM00220">
    <property type="entry name" value="S_TKc"/>
    <property type="match status" value="1"/>
</dbReference>
<dbReference type="NCBIfam" id="NF033483">
    <property type="entry name" value="PknB_PASTA_kin"/>
    <property type="match status" value="1"/>
</dbReference>
<reference evidence="12 13" key="1">
    <citation type="submission" date="2019-06" db="EMBL/GenBank/DDBJ databases">
        <title>Sequencing the genomes of 1000 actinobacteria strains.</title>
        <authorList>
            <person name="Klenk H.-P."/>
        </authorList>
    </citation>
    <scope>NUCLEOTIDE SEQUENCE [LARGE SCALE GENOMIC DNA]</scope>
    <source>
        <strain evidence="12 13">DSM 8251</strain>
    </source>
</reference>
<dbReference type="SMART" id="SM00740">
    <property type="entry name" value="PASTA"/>
    <property type="match status" value="4"/>
</dbReference>
<proteinExistence type="predicted"/>
<dbReference type="FunFam" id="1.10.510.10:FF:000021">
    <property type="entry name" value="Serine/threonine protein kinase"/>
    <property type="match status" value="1"/>
</dbReference>
<evidence type="ECO:0000256" key="4">
    <source>
        <dbReference type="ARBA" id="ARBA00022741"/>
    </source>
</evidence>
<keyword evidence="4" id="KW-0547">Nucleotide-binding</keyword>
<dbReference type="GO" id="GO:0005524">
    <property type="term" value="F:ATP binding"/>
    <property type="evidence" value="ECO:0007669"/>
    <property type="project" value="UniProtKB-KW"/>
</dbReference>
<evidence type="ECO:0000259" key="11">
    <source>
        <dbReference type="PROSITE" id="PS51178"/>
    </source>
</evidence>
<dbReference type="SUPFAM" id="SSF56112">
    <property type="entry name" value="Protein kinase-like (PK-like)"/>
    <property type="match status" value="1"/>
</dbReference>
<dbReference type="EMBL" id="VFOR01000001">
    <property type="protein sequence ID" value="TQL62820.1"/>
    <property type="molecule type" value="Genomic_DNA"/>
</dbReference>
<evidence type="ECO:0000256" key="6">
    <source>
        <dbReference type="ARBA" id="ARBA00022840"/>
    </source>
</evidence>
<dbReference type="PROSITE" id="PS00108">
    <property type="entry name" value="PROTEIN_KINASE_ST"/>
    <property type="match status" value="1"/>
</dbReference>
<dbReference type="PANTHER" id="PTHR43289:SF34">
    <property type="entry name" value="SERINE_THREONINE-PROTEIN KINASE YBDM-RELATED"/>
    <property type="match status" value="1"/>
</dbReference>
<evidence type="ECO:0000256" key="7">
    <source>
        <dbReference type="ARBA" id="ARBA00047899"/>
    </source>
</evidence>
<dbReference type="GO" id="GO:0004674">
    <property type="term" value="F:protein serine/threonine kinase activity"/>
    <property type="evidence" value="ECO:0007669"/>
    <property type="project" value="UniProtKB-KW"/>
</dbReference>
<comment type="catalytic activity">
    <reaction evidence="8">
        <text>L-seryl-[protein] + ATP = O-phospho-L-seryl-[protein] + ADP + H(+)</text>
        <dbReference type="Rhea" id="RHEA:17989"/>
        <dbReference type="Rhea" id="RHEA-COMP:9863"/>
        <dbReference type="Rhea" id="RHEA-COMP:11604"/>
        <dbReference type="ChEBI" id="CHEBI:15378"/>
        <dbReference type="ChEBI" id="CHEBI:29999"/>
        <dbReference type="ChEBI" id="CHEBI:30616"/>
        <dbReference type="ChEBI" id="CHEBI:83421"/>
        <dbReference type="ChEBI" id="CHEBI:456216"/>
        <dbReference type="EC" id="2.7.11.1"/>
    </reaction>
</comment>
<gene>
    <name evidence="12" type="ORF">FB460_0611</name>
</gene>
<dbReference type="SUPFAM" id="SSF54184">
    <property type="entry name" value="Penicillin-binding protein 2x (pbp-2x), c-terminal domain"/>
    <property type="match status" value="1"/>
</dbReference>
<comment type="catalytic activity">
    <reaction evidence="7">
        <text>L-threonyl-[protein] + ATP = O-phospho-L-threonyl-[protein] + ADP + H(+)</text>
        <dbReference type="Rhea" id="RHEA:46608"/>
        <dbReference type="Rhea" id="RHEA-COMP:11060"/>
        <dbReference type="Rhea" id="RHEA-COMP:11605"/>
        <dbReference type="ChEBI" id="CHEBI:15378"/>
        <dbReference type="ChEBI" id="CHEBI:30013"/>
        <dbReference type="ChEBI" id="CHEBI:30616"/>
        <dbReference type="ChEBI" id="CHEBI:61977"/>
        <dbReference type="ChEBI" id="CHEBI:456216"/>
        <dbReference type="EC" id="2.7.11.1"/>
    </reaction>
</comment>
<feature type="region of interest" description="Disordered" evidence="9">
    <location>
        <begin position="304"/>
        <end position="325"/>
    </location>
</feature>
<feature type="domain" description="PASTA" evidence="11">
    <location>
        <begin position="526"/>
        <end position="591"/>
    </location>
</feature>
<comment type="caution">
    <text evidence="12">The sequence shown here is derived from an EMBL/GenBank/DDBJ whole genome shotgun (WGS) entry which is preliminary data.</text>
</comment>
<dbReference type="RefSeq" id="WP_211345803.1">
    <property type="nucleotide sequence ID" value="NZ_BAAAMD010000001.1"/>
</dbReference>
<keyword evidence="6" id="KW-0067">ATP-binding</keyword>
<evidence type="ECO:0000256" key="3">
    <source>
        <dbReference type="ARBA" id="ARBA00022679"/>
    </source>
</evidence>
<dbReference type="PROSITE" id="PS51178">
    <property type="entry name" value="PASTA"/>
    <property type="match status" value="4"/>
</dbReference>
<evidence type="ECO:0000313" key="13">
    <source>
        <dbReference type="Proteomes" id="UP000316196"/>
    </source>
</evidence>
<evidence type="ECO:0000259" key="10">
    <source>
        <dbReference type="PROSITE" id="PS50011"/>
    </source>
</evidence>
<evidence type="ECO:0000256" key="2">
    <source>
        <dbReference type="ARBA" id="ARBA00022527"/>
    </source>
</evidence>
<dbReference type="Gene3D" id="1.10.510.10">
    <property type="entry name" value="Transferase(Phosphotransferase) domain 1"/>
    <property type="match status" value="1"/>
</dbReference>
<dbReference type="Pfam" id="PF00069">
    <property type="entry name" value="Pkinase"/>
    <property type="match status" value="1"/>
</dbReference>
<dbReference type="InterPro" id="IPR000719">
    <property type="entry name" value="Prot_kinase_dom"/>
</dbReference>
<dbReference type="CDD" id="cd06577">
    <property type="entry name" value="PASTA_pknB"/>
    <property type="match status" value="4"/>
</dbReference>
<dbReference type="Proteomes" id="UP000316196">
    <property type="component" value="Unassembled WGS sequence"/>
</dbReference>
<evidence type="ECO:0000313" key="12">
    <source>
        <dbReference type="EMBL" id="TQL62820.1"/>
    </source>
</evidence>